<dbReference type="NCBIfam" id="TIGR00254">
    <property type="entry name" value="GGDEF"/>
    <property type="match status" value="1"/>
</dbReference>
<dbReference type="SUPFAM" id="SSF55073">
    <property type="entry name" value="Nucleotide cyclase"/>
    <property type="match status" value="1"/>
</dbReference>
<dbReference type="GO" id="GO:1902201">
    <property type="term" value="P:negative regulation of bacterial-type flagellum-dependent cell motility"/>
    <property type="evidence" value="ECO:0007669"/>
    <property type="project" value="TreeGrafter"/>
</dbReference>
<dbReference type="FunFam" id="3.30.70.270:FF:000001">
    <property type="entry name" value="Diguanylate cyclase domain protein"/>
    <property type="match status" value="1"/>
</dbReference>
<proteinExistence type="predicted"/>
<evidence type="ECO:0000259" key="5">
    <source>
        <dbReference type="PROSITE" id="PS50887"/>
    </source>
</evidence>
<evidence type="ECO:0000256" key="1">
    <source>
        <dbReference type="ARBA" id="ARBA00022692"/>
    </source>
</evidence>
<dbReference type="RefSeq" id="WP_153760697.1">
    <property type="nucleotide sequence ID" value="NZ_CP045851.1"/>
</dbReference>
<evidence type="ECO:0000313" key="6">
    <source>
        <dbReference type="EMBL" id="QGG96593.1"/>
    </source>
</evidence>
<dbReference type="InterPro" id="IPR007891">
    <property type="entry name" value="CHASE3"/>
</dbReference>
<dbReference type="AlphaFoldDB" id="A0A5Q2RL74"/>
<dbReference type="Pfam" id="PF00990">
    <property type="entry name" value="GGDEF"/>
    <property type="match status" value="1"/>
</dbReference>
<dbReference type="InterPro" id="IPR029016">
    <property type="entry name" value="GAF-like_dom_sf"/>
</dbReference>
<dbReference type="SUPFAM" id="SSF55781">
    <property type="entry name" value="GAF domain-like"/>
    <property type="match status" value="1"/>
</dbReference>
<accession>A0A5Q2RL74</accession>
<dbReference type="InterPro" id="IPR050469">
    <property type="entry name" value="Diguanylate_Cyclase"/>
</dbReference>
<evidence type="ECO:0000256" key="2">
    <source>
        <dbReference type="ARBA" id="ARBA00022989"/>
    </source>
</evidence>
<dbReference type="GO" id="GO:0005886">
    <property type="term" value="C:plasma membrane"/>
    <property type="evidence" value="ECO:0007669"/>
    <property type="project" value="TreeGrafter"/>
</dbReference>
<keyword evidence="7" id="KW-1185">Reference proteome</keyword>
<organism evidence="6 7">
    <name type="scientific">Actinomarinicola tropica</name>
    <dbReference type="NCBI Taxonomy" id="2789776"/>
    <lineage>
        <taxon>Bacteria</taxon>
        <taxon>Bacillati</taxon>
        <taxon>Actinomycetota</taxon>
        <taxon>Acidimicrobiia</taxon>
        <taxon>Acidimicrobiales</taxon>
        <taxon>Iamiaceae</taxon>
        <taxon>Actinomarinicola</taxon>
    </lineage>
</organism>
<dbReference type="Pfam" id="PF00672">
    <property type="entry name" value="HAMP"/>
    <property type="match status" value="1"/>
</dbReference>
<feature type="transmembrane region" description="Helical" evidence="3">
    <location>
        <begin position="23"/>
        <end position="48"/>
    </location>
</feature>
<name>A0A5Q2RL74_9ACTN</name>
<dbReference type="KEGG" id="atq:GH723_16610"/>
<feature type="domain" description="HAMP" evidence="4">
    <location>
        <begin position="222"/>
        <end position="274"/>
    </location>
</feature>
<dbReference type="GO" id="GO:0052621">
    <property type="term" value="F:diguanylate cyclase activity"/>
    <property type="evidence" value="ECO:0007669"/>
    <property type="project" value="TreeGrafter"/>
</dbReference>
<dbReference type="PANTHER" id="PTHR45138">
    <property type="entry name" value="REGULATORY COMPONENTS OF SENSORY TRANSDUCTION SYSTEM"/>
    <property type="match status" value="1"/>
</dbReference>
<gene>
    <name evidence="6" type="ORF">GH723_16610</name>
</gene>
<dbReference type="Gene3D" id="3.30.70.270">
    <property type="match status" value="1"/>
</dbReference>
<evidence type="ECO:0000259" key="4">
    <source>
        <dbReference type="PROSITE" id="PS50885"/>
    </source>
</evidence>
<feature type="transmembrane region" description="Helical" evidence="3">
    <location>
        <begin position="193"/>
        <end position="213"/>
    </location>
</feature>
<dbReference type="Gene3D" id="3.30.450.40">
    <property type="match status" value="1"/>
</dbReference>
<dbReference type="PANTHER" id="PTHR45138:SF9">
    <property type="entry name" value="DIGUANYLATE CYCLASE DGCM-RELATED"/>
    <property type="match status" value="1"/>
</dbReference>
<dbReference type="SUPFAM" id="SSF158472">
    <property type="entry name" value="HAMP domain-like"/>
    <property type="match status" value="1"/>
</dbReference>
<keyword evidence="3" id="KW-0472">Membrane</keyword>
<dbReference type="GO" id="GO:0043709">
    <property type="term" value="P:cell adhesion involved in single-species biofilm formation"/>
    <property type="evidence" value="ECO:0007669"/>
    <property type="project" value="TreeGrafter"/>
</dbReference>
<dbReference type="Pfam" id="PF05227">
    <property type="entry name" value="CHASE3"/>
    <property type="match status" value="1"/>
</dbReference>
<dbReference type="CDD" id="cd06225">
    <property type="entry name" value="HAMP"/>
    <property type="match status" value="1"/>
</dbReference>
<protein>
    <submittedName>
        <fullName evidence="6">Diguanylate cyclase</fullName>
    </submittedName>
</protein>
<dbReference type="CDD" id="cd01949">
    <property type="entry name" value="GGDEF"/>
    <property type="match status" value="1"/>
</dbReference>
<dbReference type="SMART" id="SM00267">
    <property type="entry name" value="GGDEF"/>
    <property type="match status" value="1"/>
</dbReference>
<dbReference type="PROSITE" id="PS50885">
    <property type="entry name" value="HAMP"/>
    <property type="match status" value="1"/>
</dbReference>
<dbReference type="Gene3D" id="6.10.340.10">
    <property type="match status" value="1"/>
</dbReference>
<dbReference type="InterPro" id="IPR000160">
    <property type="entry name" value="GGDEF_dom"/>
</dbReference>
<dbReference type="SMART" id="SM00304">
    <property type="entry name" value="HAMP"/>
    <property type="match status" value="1"/>
</dbReference>
<keyword evidence="2 3" id="KW-1133">Transmembrane helix</keyword>
<dbReference type="Proteomes" id="UP000334019">
    <property type="component" value="Chromosome"/>
</dbReference>
<evidence type="ECO:0000313" key="7">
    <source>
        <dbReference type="Proteomes" id="UP000334019"/>
    </source>
</evidence>
<reference evidence="6 7" key="1">
    <citation type="submission" date="2019-11" db="EMBL/GenBank/DDBJ databases">
        <authorList>
            <person name="He Y."/>
        </authorList>
    </citation>
    <scope>NUCLEOTIDE SEQUENCE [LARGE SCALE GENOMIC DNA]</scope>
    <source>
        <strain evidence="6 7">SCSIO 58843</strain>
    </source>
</reference>
<dbReference type="GO" id="GO:0007165">
    <property type="term" value="P:signal transduction"/>
    <property type="evidence" value="ECO:0007669"/>
    <property type="project" value="InterPro"/>
</dbReference>
<dbReference type="EMBL" id="CP045851">
    <property type="protein sequence ID" value="QGG96593.1"/>
    <property type="molecule type" value="Genomic_DNA"/>
</dbReference>
<dbReference type="InterPro" id="IPR003660">
    <property type="entry name" value="HAMP_dom"/>
</dbReference>
<dbReference type="PROSITE" id="PS50887">
    <property type="entry name" value="GGDEF"/>
    <property type="match status" value="1"/>
</dbReference>
<feature type="domain" description="GGDEF" evidence="5">
    <location>
        <begin position="467"/>
        <end position="598"/>
    </location>
</feature>
<dbReference type="InterPro" id="IPR043128">
    <property type="entry name" value="Rev_trsase/Diguanyl_cyclase"/>
</dbReference>
<dbReference type="InterPro" id="IPR029787">
    <property type="entry name" value="Nucleotide_cyclase"/>
</dbReference>
<evidence type="ECO:0000256" key="3">
    <source>
        <dbReference type="SAM" id="Phobius"/>
    </source>
</evidence>
<sequence length="598" mass="63803">MERPPTPSVDDGRSIDATLRRTFLTMAVAVVLAASISCLVAAVNLLVFQARVDGTTAVIRSARQAHEAILDSETALRAYLATGDPSFLGPWSRAEATIDADLDDVAAHLGAIDAPASLLVGAIEHRVAYERWDESWADPARELFGADGALEGPELEARLADGRALFDRYRAAQATFLVEVQERRDGALAAQGMAIGVAGGVGVVVAAAMLVLARRQRRRLREAVQGPIEQLTSTMSKVAAGDPDARPLVSGPAEIREVARGLDTMIESLHVQRTALAEREAAMSVLARRLDQILRMSKEISGTGNPRYVAESATTAALALSDGDRARLWVMGGDGTTSLLHDTVLAHGEPVPVRILGAGEGLVGAATAEARIVHEELIGSHHVAWPLVVGARVVGALEVELVSPPDEPTVEALTTLAVHTAAALESARLYSENAELARVDPLTRLANRRSFAEDLEKEAERSARYDRPLSLVMIDLDHFKRLNDNYGHPFGDRVLQSVAQAVEATVRNVDTAYRLGGEELAVLARETDLAGAFHLAERLRAAIAEALSLDRGDPTTVTASFGVAELERDRPDTTHLVAAADAALYAAKRDGRNRVAAA</sequence>
<keyword evidence="1 3" id="KW-0812">Transmembrane</keyword>